<evidence type="ECO:0000313" key="2">
    <source>
        <dbReference type="Proteomes" id="UP000239576"/>
    </source>
</evidence>
<sequence>MAIDFQKLFAACQPDRSLNLANPDDRPYYIDFSAVRGDKIIRRLRRTIGGSSQSTCQLFSGHVGCGKTTELFRLKSELEEDGYYVVYFECTEDLDLDNVDVTDVLLAIARQASEKLEQDQIFLEPQGFKKFLQDAVTFLQTEIDITGAQVNVPGGTKLSAKSDGKFEFSLPLGIASITAEAKKDKNLHDRLRQYLAPRTTSLLAIINDELLNPATIALRQRNKKGLVVVVDNLDRVGAQINNAKRPQNEYLFIEQGSDLRRLSCHLIYTIPLVLLFTNERDLLVNRLGGGTEPTVLPMVPVQSRDGQVYEEGMRLLRQMVLARAFPELTSEQERLERVHEVFQSPALLDRLCFISGGHVRKLMTLLFSCLQVDDLPLSSDGIESVIRDYRDALLVTVDDDEWKLIMQVVRQRVIQGDEQFKILLPSTFFFEYRDSEGRWFGLNPVLAETREYKHWLEQAS</sequence>
<proteinExistence type="predicted"/>
<organism evidence="1 2">
    <name type="scientific">Stenomitos frigidus ULC18</name>
    <dbReference type="NCBI Taxonomy" id="2107698"/>
    <lineage>
        <taxon>Bacteria</taxon>
        <taxon>Bacillati</taxon>
        <taxon>Cyanobacteriota</taxon>
        <taxon>Cyanophyceae</taxon>
        <taxon>Leptolyngbyales</taxon>
        <taxon>Leptolyngbyaceae</taxon>
        <taxon>Stenomitos</taxon>
    </lineage>
</organism>
<dbReference type="Proteomes" id="UP000239576">
    <property type="component" value="Unassembled WGS sequence"/>
</dbReference>
<reference evidence="1 2" key="2">
    <citation type="submission" date="2018-03" db="EMBL/GenBank/DDBJ databases">
        <title>The ancient ancestry and fast evolution of plastids.</title>
        <authorList>
            <person name="Moore K.R."/>
            <person name="Magnabosco C."/>
            <person name="Momper L."/>
            <person name="Gold D.A."/>
            <person name="Bosak T."/>
            <person name="Fournier G.P."/>
        </authorList>
    </citation>
    <scope>NUCLEOTIDE SEQUENCE [LARGE SCALE GENOMIC DNA]</scope>
    <source>
        <strain evidence="1 2">ULC18</strain>
    </source>
</reference>
<name>A0A2T1EIR8_9CYAN</name>
<dbReference type="InterPro" id="IPR027417">
    <property type="entry name" value="P-loop_NTPase"/>
</dbReference>
<gene>
    <name evidence="1" type="ORF">C7B82_05200</name>
</gene>
<reference evidence="2" key="1">
    <citation type="submission" date="2018-02" db="EMBL/GenBank/DDBJ databases">
        <authorList>
            <person name="Moore K."/>
            <person name="Momper L."/>
        </authorList>
    </citation>
    <scope>NUCLEOTIDE SEQUENCE [LARGE SCALE GENOMIC DNA]</scope>
    <source>
        <strain evidence="2">ULC18</strain>
    </source>
</reference>
<keyword evidence="2" id="KW-1185">Reference proteome</keyword>
<protein>
    <submittedName>
        <fullName evidence="1">KAP family P-loop domain-containing protein</fullName>
    </submittedName>
</protein>
<dbReference type="RefSeq" id="WP_106255254.1">
    <property type="nucleotide sequence ID" value="NZ_CAWNSW010000014.1"/>
</dbReference>
<dbReference type="EMBL" id="PVWK01000026">
    <property type="protein sequence ID" value="PSB32647.1"/>
    <property type="molecule type" value="Genomic_DNA"/>
</dbReference>
<accession>A0A2T1EIR8</accession>
<dbReference type="AlphaFoldDB" id="A0A2T1EIR8"/>
<comment type="caution">
    <text evidence="1">The sequence shown here is derived from an EMBL/GenBank/DDBJ whole genome shotgun (WGS) entry which is preliminary data.</text>
</comment>
<dbReference type="OrthoDB" id="477505at2"/>
<evidence type="ECO:0000313" key="1">
    <source>
        <dbReference type="EMBL" id="PSB32647.1"/>
    </source>
</evidence>
<dbReference type="Gene3D" id="3.40.50.300">
    <property type="entry name" value="P-loop containing nucleotide triphosphate hydrolases"/>
    <property type="match status" value="1"/>
</dbReference>
<dbReference type="SUPFAM" id="SSF52540">
    <property type="entry name" value="P-loop containing nucleoside triphosphate hydrolases"/>
    <property type="match status" value="1"/>
</dbReference>